<dbReference type="InterPro" id="IPR036388">
    <property type="entry name" value="WH-like_DNA-bd_sf"/>
</dbReference>
<evidence type="ECO:0000256" key="2">
    <source>
        <dbReference type="ARBA" id="ARBA00023015"/>
    </source>
</evidence>
<feature type="domain" description="HTH lysR-type" evidence="5">
    <location>
        <begin position="1"/>
        <end position="58"/>
    </location>
</feature>
<evidence type="ECO:0000256" key="3">
    <source>
        <dbReference type="ARBA" id="ARBA00023125"/>
    </source>
</evidence>
<dbReference type="InterPro" id="IPR000847">
    <property type="entry name" value="LysR_HTH_N"/>
</dbReference>
<sequence length="296" mass="33932">MEIKYFRLIKTITEEGSIVNSSKRLFLTQSALSHQLKELEEQLGFKVFHRARNKWELTEEGNELYKLANNIFASIEKSFDKIQKITTGSVGSIGVSTKCFSFYQGLPNFIQKMGLLYPEITVDLILEATHQPIAKILSNEIDIAIVTSNPENELLLSVEVFEDEIFAIMHKENLLNKVEFLDVSCFSDIHLIIHSFPLETVSVYEQFLNPSKIMPFKISAIPLTEVALEMVNANMGILCMPKWALKSFKLSDDLVYKRIGKNGLKRSHFLVIRKSDKTKKYIQDFISNFTDEFSTD</sequence>
<gene>
    <name evidence="6" type="ORF">BST83_18750</name>
</gene>
<organism evidence="6 7">
    <name type="scientific">Polaribacter filamentus</name>
    <dbReference type="NCBI Taxonomy" id="53483"/>
    <lineage>
        <taxon>Bacteria</taxon>
        <taxon>Pseudomonadati</taxon>
        <taxon>Bacteroidota</taxon>
        <taxon>Flavobacteriia</taxon>
        <taxon>Flavobacteriales</taxon>
        <taxon>Flavobacteriaceae</taxon>
    </lineage>
</organism>
<keyword evidence="3" id="KW-0238">DNA-binding</keyword>
<comment type="similarity">
    <text evidence="1">Belongs to the LysR transcriptional regulatory family.</text>
</comment>
<protein>
    <submittedName>
        <fullName evidence="6">LysR family transcriptional regulator</fullName>
    </submittedName>
</protein>
<keyword evidence="2" id="KW-0805">Transcription regulation</keyword>
<comment type="caution">
    <text evidence="6">The sequence shown here is derived from an EMBL/GenBank/DDBJ whole genome shotgun (WGS) entry which is preliminary data.</text>
</comment>
<dbReference type="GO" id="GO:0000976">
    <property type="term" value="F:transcription cis-regulatory region binding"/>
    <property type="evidence" value="ECO:0007669"/>
    <property type="project" value="TreeGrafter"/>
</dbReference>
<evidence type="ECO:0000313" key="6">
    <source>
        <dbReference type="EMBL" id="PQB03337.1"/>
    </source>
</evidence>
<dbReference type="InterPro" id="IPR005119">
    <property type="entry name" value="LysR_subst-bd"/>
</dbReference>
<dbReference type="InterPro" id="IPR036390">
    <property type="entry name" value="WH_DNA-bd_sf"/>
</dbReference>
<dbReference type="Pfam" id="PF00126">
    <property type="entry name" value="HTH_1"/>
    <property type="match status" value="1"/>
</dbReference>
<dbReference type="PANTHER" id="PTHR30126:SF25">
    <property type="entry name" value="HTH-TYPE TRANSCRIPTIONAL REGULATOR METR"/>
    <property type="match status" value="1"/>
</dbReference>
<reference evidence="6 7" key="1">
    <citation type="submission" date="2016-11" db="EMBL/GenBank/DDBJ databases">
        <title>Trade-off between light-utilization and light-protection in marine flavobacteria.</title>
        <authorList>
            <person name="Kumagai Y."/>
        </authorList>
    </citation>
    <scope>NUCLEOTIDE SEQUENCE [LARGE SCALE GENOMIC DNA]</scope>
    <source>
        <strain evidence="6 7">ATCC 700397</strain>
    </source>
</reference>
<dbReference type="RefSeq" id="WP_104811259.1">
    <property type="nucleotide sequence ID" value="NZ_MQUA01000014.1"/>
</dbReference>
<name>A0A2S7KL44_9FLAO</name>
<proteinExistence type="inferred from homology"/>
<dbReference type="SUPFAM" id="SSF46785">
    <property type="entry name" value="Winged helix' DNA-binding domain"/>
    <property type="match status" value="1"/>
</dbReference>
<dbReference type="OrthoDB" id="9803735at2"/>
<dbReference type="PRINTS" id="PR00039">
    <property type="entry name" value="HTHLYSR"/>
</dbReference>
<evidence type="ECO:0000256" key="4">
    <source>
        <dbReference type="ARBA" id="ARBA00023163"/>
    </source>
</evidence>
<dbReference type="Gene3D" id="1.10.10.10">
    <property type="entry name" value="Winged helix-like DNA-binding domain superfamily/Winged helix DNA-binding domain"/>
    <property type="match status" value="1"/>
</dbReference>
<accession>A0A2S7KL44</accession>
<dbReference type="PROSITE" id="PS50931">
    <property type="entry name" value="HTH_LYSR"/>
    <property type="match status" value="1"/>
</dbReference>
<keyword evidence="7" id="KW-1185">Reference proteome</keyword>
<dbReference type="Pfam" id="PF03466">
    <property type="entry name" value="LysR_substrate"/>
    <property type="match status" value="1"/>
</dbReference>
<dbReference type="EMBL" id="MQUA01000014">
    <property type="protein sequence ID" value="PQB03337.1"/>
    <property type="molecule type" value="Genomic_DNA"/>
</dbReference>
<dbReference type="SUPFAM" id="SSF53850">
    <property type="entry name" value="Periplasmic binding protein-like II"/>
    <property type="match status" value="1"/>
</dbReference>
<dbReference type="Gene3D" id="3.40.190.10">
    <property type="entry name" value="Periplasmic binding protein-like II"/>
    <property type="match status" value="1"/>
</dbReference>
<dbReference type="AlphaFoldDB" id="A0A2S7KL44"/>
<dbReference type="PANTHER" id="PTHR30126">
    <property type="entry name" value="HTH-TYPE TRANSCRIPTIONAL REGULATOR"/>
    <property type="match status" value="1"/>
</dbReference>
<keyword evidence="4" id="KW-0804">Transcription</keyword>
<evidence type="ECO:0000259" key="5">
    <source>
        <dbReference type="PROSITE" id="PS50931"/>
    </source>
</evidence>
<evidence type="ECO:0000256" key="1">
    <source>
        <dbReference type="ARBA" id="ARBA00009437"/>
    </source>
</evidence>
<dbReference type="GO" id="GO:0003700">
    <property type="term" value="F:DNA-binding transcription factor activity"/>
    <property type="evidence" value="ECO:0007669"/>
    <property type="project" value="InterPro"/>
</dbReference>
<evidence type="ECO:0000313" key="7">
    <source>
        <dbReference type="Proteomes" id="UP000239522"/>
    </source>
</evidence>
<dbReference type="Proteomes" id="UP000239522">
    <property type="component" value="Unassembled WGS sequence"/>
</dbReference>